<sequence length="80" mass="8709">MPLAPEYAYPFEHHQKFSLDNPTISSPGLSKREYVASMVLQGIVSNPQTNIGDLPPEQRQVLAYTAVLLADDLLAALGAQ</sequence>
<organism evidence="1 2">
    <name type="scientific">Thermostichus vulcanus str. 'Rupite'</name>
    <dbReference type="NCBI Taxonomy" id="2813851"/>
    <lineage>
        <taxon>Bacteria</taxon>
        <taxon>Bacillati</taxon>
        <taxon>Cyanobacteriota</taxon>
        <taxon>Cyanophyceae</taxon>
        <taxon>Thermostichales</taxon>
        <taxon>Thermostichaceae</taxon>
        <taxon>Thermostichus</taxon>
    </lineage>
</organism>
<accession>A0ABT0CFJ3</accession>
<name>A0ABT0CFJ3_THEVL</name>
<evidence type="ECO:0000313" key="1">
    <source>
        <dbReference type="EMBL" id="MCJ2544549.1"/>
    </source>
</evidence>
<comment type="caution">
    <text evidence="1">The sequence shown here is derived from an EMBL/GenBank/DDBJ whole genome shotgun (WGS) entry which is preliminary data.</text>
</comment>
<dbReference type="Proteomes" id="UP000830835">
    <property type="component" value="Unassembled WGS sequence"/>
</dbReference>
<dbReference type="EMBL" id="JAFIRA010000077">
    <property type="protein sequence ID" value="MCJ2544549.1"/>
    <property type="molecule type" value="Genomic_DNA"/>
</dbReference>
<evidence type="ECO:0000313" key="2">
    <source>
        <dbReference type="Proteomes" id="UP000830835"/>
    </source>
</evidence>
<protein>
    <submittedName>
        <fullName evidence="1">Uncharacterized protein</fullName>
    </submittedName>
</protein>
<reference evidence="1" key="1">
    <citation type="submission" date="2021-02" db="EMBL/GenBank/DDBJ databases">
        <title>The CRISPR/cas machinery reduction and long-range gene transfer in the hot spring cyanobacterium Synechococcus.</title>
        <authorList>
            <person name="Dvorak P."/>
            <person name="Jahodarova E."/>
            <person name="Hasler P."/>
            <person name="Poulickova A."/>
        </authorList>
    </citation>
    <scope>NUCLEOTIDE SEQUENCE</scope>
    <source>
        <strain evidence="1">Rupite</strain>
    </source>
</reference>
<proteinExistence type="predicted"/>
<gene>
    <name evidence="1" type="ORF">JX360_16825</name>
</gene>
<dbReference type="RefSeq" id="WP_244353238.1">
    <property type="nucleotide sequence ID" value="NZ_JAFIRA010000077.1"/>
</dbReference>
<keyword evidence="2" id="KW-1185">Reference proteome</keyword>